<dbReference type="Proteomes" id="UP000616885">
    <property type="component" value="Unassembled WGS sequence"/>
</dbReference>
<keyword evidence="11" id="KW-0812">Transmembrane</keyword>
<feature type="compositionally biased region" description="Basic and acidic residues" evidence="10">
    <location>
        <begin position="500"/>
        <end position="509"/>
    </location>
</feature>
<feature type="compositionally biased region" description="Basic and acidic residues" evidence="10">
    <location>
        <begin position="662"/>
        <end position="678"/>
    </location>
</feature>
<feature type="compositionally biased region" description="Polar residues" evidence="10">
    <location>
        <begin position="404"/>
        <end position="413"/>
    </location>
</feature>
<dbReference type="FunFam" id="1.50.10.20:FF:000006">
    <property type="entry name" value="Mannan endo-1,6-alpha-mannosidase"/>
    <property type="match status" value="1"/>
</dbReference>
<evidence type="ECO:0000256" key="7">
    <source>
        <dbReference type="ARBA" id="ARBA00023136"/>
    </source>
</evidence>
<dbReference type="EC" id="3.2.1.101" evidence="4"/>
<proteinExistence type="inferred from homology"/>
<comment type="subcellular location">
    <subcellularLocation>
        <location evidence="2">Endomembrane system</location>
    </subcellularLocation>
</comment>
<keyword evidence="11" id="KW-1133">Transmembrane helix</keyword>
<keyword evidence="9" id="KW-0326">Glycosidase</keyword>
<feature type="compositionally biased region" description="Basic and acidic residues" evidence="10">
    <location>
        <begin position="604"/>
        <end position="614"/>
    </location>
</feature>
<evidence type="ECO:0000256" key="1">
    <source>
        <dbReference type="ARBA" id="ARBA00001452"/>
    </source>
</evidence>
<evidence type="ECO:0000256" key="12">
    <source>
        <dbReference type="SAM" id="SignalP"/>
    </source>
</evidence>
<evidence type="ECO:0000313" key="13">
    <source>
        <dbReference type="EMBL" id="KAF9757613.1"/>
    </source>
</evidence>
<keyword evidence="7 11" id="KW-0472">Membrane</keyword>
<feature type="signal peptide" evidence="12">
    <location>
        <begin position="1"/>
        <end position="30"/>
    </location>
</feature>
<evidence type="ECO:0000256" key="9">
    <source>
        <dbReference type="ARBA" id="ARBA00023295"/>
    </source>
</evidence>
<dbReference type="GO" id="GO:0008496">
    <property type="term" value="F:mannan endo-1,6-alpha-mannosidase activity"/>
    <property type="evidence" value="ECO:0007669"/>
    <property type="project" value="UniProtKB-EC"/>
</dbReference>
<dbReference type="GO" id="GO:0012505">
    <property type="term" value="C:endomembrane system"/>
    <property type="evidence" value="ECO:0007669"/>
    <property type="project" value="UniProtKB-SubCell"/>
</dbReference>
<dbReference type="InterPro" id="IPR014480">
    <property type="entry name" value="Mannan-1_6-alpha_mannosidase"/>
</dbReference>
<feature type="compositionally biased region" description="Low complexity" evidence="10">
    <location>
        <begin position="679"/>
        <end position="697"/>
    </location>
</feature>
<evidence type="ECO:0000256" key="3">
    <source>
        <dbReference type="ARBA" id="ARBA00009699"/>
    </source>
</evidence>
<feature type="transmembrane region" description="Helical" evidence="11">
    <location>
        <begin position="443"/>
        <end position="463"/>
    </location>
</feature>
<comment type="caution">
    <text evidence="13">The sequence shown here is derived from an EMBL/GenBank/DDBJ whole genome shotgun (WGS) entry which is preliminary data.</text>
</comment>
<feature type="compositionally biased region" description="Basic and acidic residues" evidence="10">
    <location>
        <begin position="739"/>
        <end position="749"/>
    </location>
</feature>
<name>A0A8H7NKY9_BIOOC</name>
<gene>
    <name evidence="13" type="ORF">IM811_008557</name>
</gene>
<dbReference type="Gene3D" id="1.50.10.20">
    <property type="match status" value="1"/>
</dbReference>
<keyword evidence="5 12" id="KW-0732">Signal</keyword>
<dbReference type="AlphaFoldDB" id="A0A8H7NKY9"/>
<dbReference type="PANTHER" id="PTHR12145:SF36">
    <property type="entry name" value="MANNAN ENDO-1,6-ALPHA-MANNOSIDASE DCW1"/>
    <property type="match status" value="1"/>
</dbReference>
<feature type="transmembrane region" description="Helical" evidence="11">
    <location>
        <begin position="478"/>
        <end position="496"/>
    </location>
</feature>
<comment type="similarity">
    <text evidence="3">Belongs to the glycosyl hydrolase 76 family.</text>
</comment>
<dbReference type="GO" id="GO:0016052">
    <property type="term" value="P:carbohydrate catabolic process"/>
    <property type="evidence" value="ECO:0007669"/>
    <property type="project" value="InterPro"/>
</dbReference>
<accession>A0A8H7NKY9</accession>
<sequence length="774" mass="84375">MRAPIKVASAFRGLVSLLLLTTCPIQLTLAYDLDPNSTESVTATAKKMASDMLSYYNGDKPGGTPGLLPDPYYWWEAGAMFGALIEYWYYTKDETYVDMTQKALLFQIGKQKDYMPENQTLTEGNDDQGFWALAVMAAAEYNFPHPGGDNPSWLALAQAVFNTQAPRWDDTSCGGGLRWQIYTWNKGYDYKNSISQGTFFALGSRLALFTGNQSYADWAVKTWDWMEGVDFIDEKGYVYDGGHIPYNCTNIVPYQFTYNAGVFINGAAAMYNFTENKMWKERLDLLLQGSKVFFTGDDKNIMEEVACEPVDHCNVDQQSFKAYLSRWLAGITQWVPDTYDFVMPYIRASAVAAAKQCTGGSNGRMCGLKWSTGKYDGSSGVGQQMAALEVTLACMVRERDPILTSHTGGTSESDPGAGSEDIGRNKPPAWADKPITTADRAGAIILTIIVIAAMLAGAVWLFVDETSDASFLEQVKGINFSITAILAFLTAGAVVAKKRGSEDGNEKAGQKSSSPGSSSFEQNGRETPLHISRVTNRTEGHVRRASNMPIGWPNISSLRASGALADIEKTAGTTLEDVTAQQTSNTRDEGAVHNTSLPAAAEQTHVERGAREEVQEQVVPHTAAQTKGQGEAQAQPEHGSNVAVVTNDQEASPQNASSQPETRLDAKTDATTDEKPEVSPETTTSQEPSQPQTQPQSDVTENTTKHGSEAVQETTQSHEPAQPQPKDDIKAATNSNDLEDAKEAEEATPSKEPLQPQPQTQKQQTKQDDEIHPA</sequence>
<dbReference type="PANTHER" id="PTHR12145">
    <property type="entry name" value="MANNAN ENDO-1,6-ALPHA-MANNOSIDASE DCW1"/>
    <property type="match status" value="1"/>
</dbReference>
<organism evidence="13 14">
    <name type="scientific">Bionectria ochroleuca</name>
    <name type="common">Gliocladium roseum</name>
    <dbReference type="NCBI Taxonomy" id="29856"/>
    <lineage>
        <taxon>Eukaryota</taxon>
        <taxon>Fungi</taxon>
        <taxon>Dikarya</taxon>
        <taxon>Ascomycota</taxon>
        <taxon>Pezizomycotina</taxon>
        <taxon>Sordariomycetes</taxon>
        <taxon>Hypocreomycetidae</taxon>
        <taxon>Hypocreales</taxon>
        <taxon>Bionectriaceae</taxon>
        <taxon>Clonostachys</taxon>
    </lineage>
</organism>
<keyword evidence="6" id="KW-0378">Hydrolase</keyword>
<feature type="region of interest" description="Disordered" evidence="10">
    <location>
        <begin position="575"/>
        <end position="774"/>
    </location>
</feature>
<evidence type="ECO:0000256" key="6">
    <source>
        <dbReference type="ARBA" id="ARBA00022801"/>
    </source>
</evidence>
<dbReference type="InterPro" id="IPR008928">
    <property type="entry name" value="6-hairpin_glycosidase_sf"/>
</dbReference>
<comment type="catalytic activity">
    <reaction evidence="1">
        <text>Random hydrolysis of (1-&gt;6)-alpha-D-mannosidic linkages in unbranched (1-&gt;6)-mannans.</text>
        <dbReference type="EC" id="3.2.1.101"/>
    </reaction>
</comment>
<dbReference type="GO" id="GO:0009272">
    <property type="term" value="P:fungal-type cell wall biogenesis"/>
    <property type="evidence" value="ECO:0007669"/>
    <property type="project" value="TreeGrafter"/>
</dbReference>
<dbReference type="EMBL" id="JADCTT010000002">
    <property type="protein sequence ID" value="KAF9757613.1"/>
    <property type="molecule type" value="Genomic_DNA"/>
</dbReference>
<evidence type="ECO:0000313" key="14">
    <source>
        <dbReference type="Proteomes" id="UP000616885"/>
    </source>
</evidence>
<dbReference type="SUPFAM" id="SSF48208">
    <property type="entry name" value="Six-hairpin glycosidases"/>
    <property type="match status" value="1"/>
</dbReference>
<protein>
    <recommendedName>
        <fullName evidence="4">mannan endo-1,6-alpha-mannosidase</fullName>
        <ecNumber evidence="4">3.2.1.101</ecNumber>
    </recommendedName>
</protein>
<feature type="region of interest" description="Disordered" evidence="10">
    <location>
        <begin position="500"/>
        <end position="555"/>
    </location>
</feature>
<feature type="region of interest" description="Disordered" evidence="10">
    <location>
        <begin position="403"/>
        <end position="433"/>
    </location>
</feature>
<feature type="compositionally biased region" description="Polar residues" evidence="10">
    <location>
        <begin position="643"/>
        <end position="661"/>
    </location>
</feature>
<evidence type="ECO:0000256" key="5">
    <source>
        <dbReference type="ARBA" id="ARBA00022729"/>
    </source>
</evidence>
<feature type="transmembrane region" description="Helical" evidence="11">
    <location>
        <begin position="72"/>
        <end position="90"/>
    </location>
</feature>
<evidence type="ECO:0000256" key="2">
    <source>
        <dbReference type="ARBA" id="ARBA00004308"/>
    </source>
</evidence>
<keyword evidence="8" id="KW-0325">Glycoprotein</keyword>
<evidence type="ECO:0000256" key="4">
    <source>
        <dbReference type="ARBA" id="ARBA00012350"/>
    </source>
</evidence>
<evidence type="ECO:0000256" key="11">
    <source>
        <dbReference type="SAM" id="Phobius"/>
    </source>
</evidence>
<feature type="compositionally biased region" description="Basic and acidic residues" evidence="10">
    <location>
        <begin position="765"/>
        <end position="774"/>
    </location>
</feature>
<reference evidence="13" key="1">
    <citation type="submission" date="2020-10" db="EMBL/GenBank/DDBJ databases">
        <title>High-Quality Genome Resource of Clonostachys rosea strain S41 by Oxford Nanopore Long-Read Sequencing.</title>
        <authorList>
            <person name="Wang H."/>
        </authorList>
    </citation>
    <scope>NUCLEOTIDE SEQUENCE</scope>
    <source>
        <strain evidence="13">S41</strain>
    </source>
</reference>
<feature type="chain" id="PRO_5034873980" description="mannan endo-1,6-alpha-mannosidase" evidence="12">
    <location>
        <begin position="31"/>
        <end position="774"/>
    </location>
</feature>
<evidence type="ECO:0000256" key="10">
    <source>
        <dbReference type="SAM" id="MobiDB-lite"/>
    </source>
</evidence>
<dbReference type="InterPro" id="IPR005198">
    <property type="entry name" value="Glyco_hydro_76"/>
</dbReference>
<dbReference type="Pfam" id="PF03663">
    <property type="entry name" value="Glyco_hydro_76"/>
    <property type="match status" value="1"/>
</dbReference>
<evidence type="ECO:0000256" key="8">
    <source>
        <dbReference type="ARBA" id="ARBA00023180"/>
    </source>
</evidence>